<proteinExistence type="predicted"/>
<evidence type="ECO:0000313" key="1">
    <source>
        <dbReference type="EMBL" id="KAI9912687.1"/>
    </source>
</evidence>
<keyword evidence="2" id="KW-1185">Reference proteome</keyword>
<reference evidence="1 2" key="1">
    <citation type="journal article" date="2022" name="bioRxiv">
        <title>The genome of the oomycete Peronosclerospora sorghi, a cosmopolitan pathogen of maize and sorghum, is inflated with dispersed pseudogenes.</title>
        <authorList>
            <person name="Fletcher K."/>
            <person name="Martin F."/>
            <person name="Isakeit T."/>
            <person name="Cavanaugh K."/>
            <person name="Magill C."/>
            <person name="Michelmore R."/>
        </authorList>
    </citation>
    <scope>NUCLEOTIDE SEQUENCE [LARGE SCALE GENOMIC DNA]</scope>
    <source>
        <strain evidence="1">P6</strain>
    </source>
</reference>
<evidence type="ECO:0000313" key="2">
    <source>
        <dbReference type="Proteomes" id="UP001163321"/>
    </source>
</evidence>
<dbReference type="EMBL" id="CM047583">
    <property type="protein sequence ID" value="KAI9912687.1"/>
    <property type="molecule type" value="Genomic_DNA"/>
</dbReference>
<comment type="caution">
    <text evidence="1">The sequence shown here is derived from an EMBL/GenBank/DDBJ whole genome shotgun (WGS) entry which is preliminary data.</text>
</comment>
<name>A0ACC0W2K3_9STRA</name>
<organism evidence="1 2">
    <name type="scientific">Peronosclerospora sorghi</name>
    <dbReference type="NCBI Taxonomy" id="230839"/>
    <lineage>
        <taxon>Eukaryota</taxon>
        <taxon>Sar</taxon>
        <taxon>Stramenopiles</taxon>
        <taxon>Oomycota</taxon>
        <taxon>Peronosporomycetes</taxon>
        <taxon>Peronosporales</taxon>
        <taxon>Peronosporaceae</taxon>
        <taxon>Peronosclerospora</taxon>
    </lineage>
</organism>
<sequence length="95" mass="10783">MLTFQKKDLKLSDEDTVSRLISRFVNEAVLCVQDEIIASPTEGDIGAVFGIGFPPFIGGPFRYVDKIGSSLFTEMMQRYADKYCEQFTPVRYCKI</sequence>
<accession>A0ACC0W2K3</accession>
<gene>
    <name evidence="1" type="ORF">PsorP6_006617</name>
</gene>
<dbReference type="Proteomes" id="UP001163321">
    <property type="component" value="Chromosome 4"/>
</dbReference>
<protein>
    <submittedName>
        <fullName evidence="1">Uncharacterized protein</fullName>
    </submittedName>
</protein>